<reference evidence="1 2" key="1">
    <citation type="submission" date="2019-10" db="EMBL/GenBank/DDBJ databases">
        <title>Two novel species isolated from a subtropical stream in China.</title>
        <authorList>
            <person name="Lu H."/>
        </authorList>
    </citation>
    <scope>NUCLEOTIDE SEQUENCE [LARGE SCALE GENOMIC DNA]</scope>
    <source>
        <strain evidence="1 2">FT29W</strain>
    </source>
</reference>
<organism evidence="1 2">
    <name type="scientific">Rugamonas aquatica</name>
    <dbReference type="NCBI Taxonomy" id="2743357"/>
    <lineage>
        <taxon>Bacteria</taxon>
        <taxon>Pseudomonadati</taxon>
        <taxon>Pseudomonadota</taxon>
        <taxon>Betaproteobacteria</taxon>
        <taxon>Burkholderiales</taxon>
        <taxon>Oxalobacteraceae</taxon>
        <taxon>Telluria group</taxon>
        <taxon>Rugamonas</taxon>
    </lineage>
</organism>
<protein>
    <submittedName>
        <fullName evidence="1">Uncharacterized protein</fullName>
    </submittedName>
</protein>
<comment type="caution">
    <text evidence="1">The sequence shown here is derived from an EMBL/GenBank/DDBJ whole genome shotgun (WGS) entry which is preliminary data.</text>
</comment>
<keyword evidence="2" id="KW-1185">Reference proteome</keyword>
<dbReference type="RefSeq" id="WP_152840912.1">
    <property type="nucleotide sequence ID" value="NZ_WHUG01000015.1"/>
</dbReference>
<gene>
    <name evidence="1" type="ORF">GEV02_26550</name>
</gene>
<proteinExistence type="predicted"/>
<accession>A0A6A7N9K0</accession>
<evidence type="ECO:0000313" key="1">
    <source>
        <dbReference type="EMBL" id="MQA41711.1"/>
    </source>
</evidence>
<evidence type="ECO:0000313" key="2">
    <source>
        <dbReference type="Proteomes" id="UP000440498"/>
    </source>
</evidence>
<dbReference type="AlphaFoldDB" id="A0A6A7N9K0"/>
<dbReference type="Proteomes" id="UP000440498">
    <property type="component" value="Unassembled WGS sequence"/>
</dbReference>
<dbReference type="EMBL" id="WHUG01000015">
    <property type="protein sequence ID" value="MQA41711.1"/>
    <property type="molecule type" value="Genomic_DNA"/>
</dbReference>
<name>A0A6A7N9K0_9BURK</name>
<sequence>MKKIATGLIATLALNGCGIKQAIQSNDHRYLTPGALDVPLSSFYNTYTFKFMDRYRVTYDGPVDGGCRYHGVTQVPKGASYEGSIYKIRDIFEEGGKTWQRFEGMTPLDLSSYFRSVKAMQPLYKVVNGVEKRTGEEEEVEVGLQSTCFQSWYESGHTLIVRMHKRDIDRWRAQWSTYNPRGRWSMQHVEGNDWWLLANDEDALLPAPPGGTGGWFQSWVMPIGDTGYSMSIQLGANQKSLQSPKAHEQMKATLRHMVESVKIEALP</sequence>